<dbReference type="InterPro" id="IPR053209">
    <property type="entry name" value="Gramillin-biosynth_MTr"/>
</dbReference>
<dbReference type="CDD" id="cd20071">
    <property type="entry name" value="SET_SMYD"/>
    <property type="match status" value="1"/>
</dbReference>
<dbReference type="InterPro" id="IPR001214">
    <property type="entry name" value="SET_dom"/>
</dbReference>
<dbReference type="InterPro" id="IPR046341">
    <property type="entry name" value="SET_dom_sf"/>
</dbReference>
<evidence type="ECO:0000313" key="3">
    <source>
        <dbReference type="Proteomes" id="UP000016922"/>
    </source>
</evidence>
<dbReference type="PANTHER" id="PTHR47643:SF2">
    <property type="entry name" value="TPR DOMAIN PROTEIN (AFU_ORTHOLOGUE AFUA_5G12710)"/>
    <property type="match status" value="1"/>
</dbReference>
<dbReference type="HOGENOM" id="CLU_1147280_0_0_1"/>
<dbReference type="PANTHER" id="PTHR47643">
    <property type="entry name" value="TPR DOMAIN PROTEIN (AFU_ORTHOLOGUE AFUA_5G12710)"/>
    <property type="match status" value="1"/>
</dbReference>
<organism evidence="2 3">
    <name type="scientific">Glarea lozoyensis (strain ATCC 20868 / MF5171)</name>
    <dbReference type="NCBI Taxonomy" id="1116229"/>
    <lineage>
        <taxon>Eukaryota</taxon>
        <taxon>Fungi</taxon>
        <taxon>Dikarya</taxon>
        <taxon>Ascomycota</taxon>
        <taxon>Pezizomycotina</taxon>
        <taxon>Leotiomycetes</taxon>
        <taxon>Helotiales</taxon>
        <taxon>Helotiaceae</taxon>
        <taxon>Glarea</taxon>
    </lineage>
</organism>
<dbReference type="Proteomes" id="UP000016922">
    <property type="component" value="Unassembled WGS sequence"/>
</dbReference>
<name>S3D837_GLAL2</name>
<dbReference type="RefSeq" id="XP_008079886.1">
    <property type="nucleotide sequence ID" value="XM_008081695.1"/>
</dbReference>
<accession>S3D837</accession>
<protein>
    <submittedName>
        <fullName evidence="2">SET</fullName>
    </submittedName>
</protein>
<dbReference type="KEGG" id="glz:GLAREA_06281"/>
<sequence length="242" mass="27903">MHHSTGIWLKASKVNHSCMANCKRSFIGDLQIIRATQDILANTELFFWYREPTCDYADMKKEMQHWGFECTCNICDESKNLVKDISRKRKTLLIGLQRSIKQKHVSIERVERQLKVYEATFKKPATELPRMSVFNIYIALSKFYGKTQQLKKCVAMGLKGLESLGFVIYGGHLDSARTTLYIEKWGVFQEYVIQALICLCDIYVVFAPHSLEKAEGYAKLVYKMSVGEDATFDTFYKQASGR</sequence>
<dbReference type="OrthoDB" id="438641at2759"/>
<evidence type="ECO:0000313" key="2">
    <source>
        <dbReference type="EMBL" id="EPE33269.1"/>
    </source>
</evidence>
<feature type="domain" description="SET" evidence="1">
    <location>
        <begin position="11"/>
        <end position="49"/>
    </location>
</feature>
<evidence type="ECO:0000259" key="1">
    <source>
        <dbReference type="Pfam" id="PF00856"/>
    </source>
</evidence>
<gene>
    <name evidence="2" type="ORF">GLAREA_06281</name>
</gene>
<proteinExistence type="predicted"/>
<keyword evidence="3" id="KW-1185">Reference proteome</keyword>
<dbReference type="EMBL" id="KE145358">
    <property type="protein sequence ID" value="EPE33269.1"/>
    <property type="molecule type" value="Genomic_DNA"/>
</dbReference>
<reference evidence="2 3" key="1">
    <citation type="journal article" date="2013" name="BMC Genomics">
        <title>Genomics-driven discovery of the pneumocandin biosynthetic gene cluster in the fungus Glarea lozoyensis.</title>
        <authorList>
            <person name="Chen L."/>
            <person name="Yue Q."/>
            <person name="Zhang X."/>
            <person name="Xiang M."/>
            <person name="Wang C."/>
            <person name="Li S."/>
            <person name="Che Y."/>
            <person name="Ortiz-Lopez F.J."/>
            <person name="Bills G.F."/>
            <person name="Liu X."/>
            <person name="An Z."/>
        </authorList>
    </citation>
    <scope>NUCLEOTIDE SEQUENCE [LARGE SCALE GENOMIC DNA]</scope>
    <source>
        <strain evidence="3">ATCC 20868 / MF5171</strain>
    </source>
</reference>
<dbReference type="OMA" id="EFICACE"/>
<dbReference type="eggNOG" id="KOG2084">
    <property type="taxonomic scope" value="Eukaryota"/>
</dbReference>
<dbReference type="SUPFAM" id="SSF82199">
    <property type="entry name" value="SET domain"/>
    <property type="match status" value="1"/>
</dbReference>
<dbReference type="AlphaFoldDB" id="S3D837"/>
<dbReference type="Gene3D" id="2.170.270.10">
    <property type="entry name" value="SET domain"/>
    <property type="match status" value="1"/>
</dbReference>
<dbReference type="GeneID" id="19465335"/>
<dbReference type="Pfam" id="PF00856">
    <property type="entry name" value="SET"/>
    <property type="match status" value="1"/>
</dbReference>